<feature type="region of interest" description="Disordered" evidence="1">
    <location>
        <begin position="64"/>
        <end position="85"/>
    </location>
</feature>
<feature type="region of interest" description="Disordered" evidence="1">
    <location>
        <begin position="1"/>
        <end position="25"/>
    </location>
</feature>
<protein>
    <submittedName>
        <fullName evidence="2">Uncharacterized protein</fullName>
    </submittedName>
</protein>
<dbReference type="EMBL" id="BAABKG010000003">
    <property type="protein sequence ID" value="GAA5151147.1"/>
    <property type="molecule type" value="Genomic_DNA"/>
</dbReference>
<evidence type="ECO:0000313" key="3">
    <source>
        <dbReference type="Proteomes" id="UP001500221"/>
    </source>
</evidence>
<sequence length="85" mass="8553">MLGVVRGRVGRGAGRSPGKPAALVNTDPQAEGYSYVNLDVLTTLGTATSDLVATRRSLRAWCAERPGAGGGGQPETVGAPGTLTS</sequence>
<dbReference type="Proteomes" id="UP001500221">
    <property type="component" value="Unassembled WGS sequence"/>
</dbReference>
<proteinExistence type="predicted"/>
<reference evidence="3" key="1">
    <citation type="journal article" date="2019" name="Int. J. Syst. Evol. Microbiol.">
        <title>The Global Catalogue of Microorganisms (GCM) 10K type strain sequencing project: providing services to taxonomists for standard genome sequencing and annotation.</title>
        <authorList>
            <consortium name="The Broad Institute Genomics Platform"/>
            <consortium name="The Broad Institute Genome Sequencing Center for Infectious Disease"/>
            <person name="Wu L."/>
            <person name="Ma J."/>
        </authorList>
    </citation>
    <scope>NUCLEOTIDE SEQUENCE [LARGE SCALE GENOMIC DNA]</scope>
    <source>
        <strain evidence="3">JCM 18459</strain>
    </source>
</reference>
<gene>
    <name evidence="2" type="ORF">GCM10023340_29530</name>
</gene>
<name>A0ABP9PRT5_9ACTN</name>
<evidence type="ECO:0000256" key="1">
    <source>
        <dbReference type="SAM" id="MobiDB-lite"/>
    </source>
</evidence>
<keyword evidence="3" id="KW-1185">Reference proteome</keyword>
<comment type="caution">
    <text evidence="2">The sequence shown here is derived from an EMBL/GenBank/DDBJ whole genome shotgun (WGS) entry which is preliminary data.</text>
</comment>
<accession>A0ABP9PRT5</accession>
<organism evidence="2 3">
    <name type="scientific">Nocardioides marinquilinus</name>
    <dbReference type="NCBI Taxonomy" id="1210400"/>
    <lineage>
        <taxon>Bacteria</taxon>
        <taxon>Bacillati</taxon>
        <taxon>Actinomycetota</taxon>
        <taxon>Actinomycetes</taxon>
        <taxon>Propionibacteriales</taxon>
        <taxon>Nocardioidaceae</taxon>
        <taxon>Nocardioides</taxon>
    </lineage>
</organism>
<evidence type="ECO:0000313" key="2">
    <source>
        <dbReference type="EMBL" id="GAA5151147.1"/>
    </source>
</evidence>